<sequence>MQPNLAFLALLAFLFIASTSYARPAPEHYLHVMKGEAMLKQQNLTEIRNSGLNKKLTSDAKEKLGEANVHYPEQRLTEEYDDPLFKEKKTVDEFGPDFPIYGGQENRTVDEFGPDFPIYGGPLFGAEKKVGGKPKP</sequence>
<evidence type="ECO:0000313" key="3">
    <source>
        <dbReference type="EMBL" id="WOH04636.1"/>
    </source>
</evidence>
<dbReference type="EMBL" id="CP093348">
    <property type="protein sequence ID" value="WOH04636.1"/>
    <property type="molecule type" value="Genomic_DNA"/>
</dbReference>
<feature type="signal peptide" evidence="1">
    <location>
        <begin position="1"/>
        <end position="22"/>
    </location>
</feature>
<keyword evidence="1" id="KW-0732">Signal</keyword>
<protein>
    <submittedName>
        <fullName evidence="2">Uncharacterized protein</fullName>
    </submittedName>
</protein>
<reference evidence="2" key="1">
    <citation type="journal article" date="2016" name="Nat. Genet.">
        <title>A high-quality carrot genome assembly provides new insights into carotenoid accumulation and asterid genome evolution.</title>
        <authorList>
            <person name="Iorizzo M."/>
            <person name="Ellison S."/>
            <person name="Senalik D."/>
            <person name="Zeng P."/>
            <person name="Satapoomin P."/>
            <person name="Huang J."/>
            <person name="Bowman M."/>
            <person name="Iovene M."/>
            <person name="Sanseverino W."/>
            <person name="Cavagnaro P."/>
            <person name="Yildiz M."/>
            <person name="Macko-Podgorni A."/>
            <person name="Moranska E."/>
            <person name="Grzebelus E."/>
            <person name="Grzebelus D."/>
            <person name="Ashrafi H."/>
            <person name="Zheng Z."/>
            <person name="Cheng S."/>
            <person name="Spooner D."/>
            <person name="Van Deynze A."/>
            <person name="Simon P."/>
        </authorList>
    </citation>
    <scope>NUCLEOTIDE SEQUENCE [LARGE SCALE GENOMIC DNA]</scope>
    <source>
        <tissue evidence="2">Leaf</tissue>
    </source>
</reference>
<dbReference type="EMBL" id="LNRQ01000006">
    <property type="protein sequence ID" value="KZM90522.1"/>
    <property type="molecule type" value="Genomic_DNA"/>
</dbReference>
<organism evidence="2">
    <name type="scientific">Daucus carota subsp. sativus</name>
    <name type="common">Carrot</name>
    <dbReference type="NCBI Taxonomy" id="79200"/>
    <lineage>
        <taxon>Eukaryota</taxon>
        <taxon>Viridiplantae</taxon>
        <taxon>Streptophyta</taxon>
        <taxon>Embryophyta</taxon>
        <taxon>Tracheophyta</taxon>
        <taxon>Spermatophyta</taxon>
        <taxon>Magnoliopsida</taxon>
        <taxon>eudicotyledons</taxon>
        <taxon>Gunneridae</taxon>
        <taxon>Pentapetalae</taxon>
        <taxon>asterids</taxon>
        <taxon>campanulids</taxon>
        <taxon>Apiales</taxon>
        <taxon>Apiaceae</taxon>
        <taxon>Apioideae</taxon>
        <taxon>Scandiceae</taxon>
        <taxon>Daucinae</taxon>
        <taxon>Daucus</taxon>
        <taxon>Daucus sect. Daucus</taxon>
    </lineage>
</organism>
<evidence type="ECO:0000313" key="2">
    <source>
        <dbReference type="EMBL" id="KZM90522.1"/>
    </source>
</evidence>
<accession>A0A161ZS09</accession>
<reference evidence="3" key="2">
    <citation type="submission" date="2022-03" db="EMBL/GenBank/DDBJ databases">
        <title>Draft title - Genomic analysis of global carrot germplasm unveils the trajectory of domestication and the origin of high carotenoid orange carrot.</title>
        <authorList>
            <person name="Iorizzo M."/>
            <person name="Ellison S."/>
            <person name="Senalik D."/>
            <person name="Macko-Podgorni A."/>
            <person name="Grzebelus D."/>
            <person name="Bostan H."/>
            <person name="Rolling W."/>
            <person name="Curaba J."/>
            <person name="Simon P."/>
        </authorList>
    </citation>
    <scope>NUCLEOTIDE SEQUENCE</scope>
    <source>
        <tissue evidence="3">Leaf</tissue>
    </source>
</reference>
<evidence type="ECO:0000313" key="4">
    <source>
        <dbReference type="Proteomes" id="UP000077755"/>
    </source>
</evidence>
<dbReference type="AlphaFoldDB" id="A0A161ZS09"/>
<proteinExistence type="predicted"/>
<keyword evidence="4" id="KW-1185">Reference proteome</keyword>
<gene>
    <name evidence="2" type="ORF">DCAR_022113</name>
    <name evidence="3" type="ORF">DCAR_0624047</name>
</gene>
<dbReference type="Gramene" id="KZM90522">
    <property type="protein sequence ID" value="KZM90522"/>
    <property type="gene ID" value="DCAR_022113"/>
</dbReference>
<name>A0A161ZS09_DAUCS</name>
<feature type="chain" id="PRO_5007831580" evidence="1">
    <location>
        <begin position="23"/>
        <end position="136"/>
    </location>
</feature>
<dbReference type="Proteomes" id="UP000077755">
    <property type="component" value="Chromosome 6"/>
</dbReference>
<evidence type="ECO:0000256" key="1">
    <source>
        <dbReference type="SAM" id="SignalP"/>
    </source>
</evidence>
<dbReference type="KEGG" id="dcr:108227051"/>